<dbReference type="CDD" id="cd18105">
    <property type="entry name" value="SpoU-like_MRM1"/>
    <property type="match status" value="1"/>
</dbReference>
<comment type="similarity">
    <text evidence="2">Belongs to the class IV-like SAM-binding methyltransferase superfamily. RNA methyltransferase TrmH family.</text>
</comment>
<dbReference type="SUPFAM" id="SSF75217">
    <property type="entry name" value="alpha/beta knot"/>
    <property type="match status" value="1"/>
</dbReference>
<evidence type="ECO:0000256" key="9">
    <source>
        <dbReference type="ARBA" id="ARBA00034881"/>
    </source>
</evidence>
<evidence type="ECO:0000256" key="2">
    <source>
        <dbReference type="ARBA" id="ARBA00007228"/>
    </source>
</evidence>
<keyword evidence="6" id="KW-0949">S-adenosyl-L-methionine</keyword>
<dbReference type="SMART" id="SM00967">
    <property type="entry name" value="SpoU_sub_bind"/>
    <property type="match status" value="1"/>
</dbReference>
<accession>A0A0B6YRL2</accession>
<keyword evidence="5" id="KW-0808">Transferase</keyword>
<comment type="subcellular location">
    <subcellularLocation>
        <location evidence="1">Mitochondrion</location>
    </subcellularLocation>
</comment>
<keyword evidence="8" id="KW-0496">Mitochondrion</keyword>
<dbReference type="GO" id="GO:0003723">
    <property type="term" value="F:RNA binding"/>
    <property type="evidence" value="ECO:0007669"/>
    <property type="project" value="InterPro"/>
</dbReference>
<evidence type="ECO:0000256" key="7">
    <source>
        <dbReference type="ARBA" id="ARBA00022946"/>
    </source>
</evidence>
<dbReference type="Gene3D" id="3.30.1330.30">
    <property type="match status" value="1"/>
</dbReference>
<keyword evidence="7" id="KW-0809">Transit peptide</keyword>
<dbReference type="AlphaFoldDB" id="A0A0B6YRL2"/>
<dbReference type="InterPro" id="IPR029028">
    <property type="entry name" value="Alpha/beta_knot_MTases"/>
</dbReference>
<dbReference type="InterPro" id="IPR047182">
    <property type="entry name" value="MRM1"/>
</dbReference>
<dbReference type="GO" id="GO:0005739">
    <property type="term" value="C:mitochondrion"/>
    <property type="evidence" value="ECO:0007669"/>
    <property type="project" value="UniProtKB-SubCell"/>
</dbReference>
<evidence type="ECO:0000313" key="11">
    <source>
        <dbReference type="EMBL" id="CEK58863.1"/>
    </source>
</evidence>
<dbReference type="Pfam" id="PF08032">
    <property type="entry name" value="SpoU_sub_bind"/>
    <property type="match status" value="1"/>
</dbReference>
<dbReference type="PANTHER" id="PTHR46103:SF1">
    <property type="entry name" value="RRNA METHYLTRANSFERASE 1, MITOCHONDRIAL"/>
    <property type="match status" value="1"/>
</dbReference>
<dbReference type="GO" id="GO:0016435">
    <property type="term" value="F:rRNA (guanine) methyltransferase activity"/>
    <property type="evidence" value="ECO:0007669"/>
    <property type="project" value="TreeGrafter"/>
</dbReference>
<dbReference type="InterPro" id="IPR029064">
    <property type="entry name" value="Ribosomal_eL30-like_sf"/>
</dbReference>
<reference evidence="11" key="1">
    <citation type="submission" date="2014-12" db="EMBL/GenBank/DDBJ databases">
        <title>Insight into the proteome of Arion vulgaris.</title>
        <authorList>
            <person name="Aradska J."/>
            <person name="Bulat T."/>
            <person name="Smidak R."/>
            <person name="Sarate P."/>
            <person name="Gangsoo J."/>
            <person name="Sialana F."/>
            <person name="Bilban M."/>
            <person name="Lubec G."/>
        </authorList>
    </citation>
    <scope>NUCLEOTIDE SEQUENCE</scope>
    <source>
        <tissue evidence="11">Skin</tissue>
    </source>
</reference>
<dbReference type="SUPFAM" id="SSF55315">
    <property type="entry name" value="L30e-like"/>
    <property type="match status" value="1"/>
</dbReference>
<feature type="non-terminal residue" evidence="11">
    <location>
        <position position="1"/>
    </location>
</feature>
<dbReference type="InterPro" id="IPR004441">
    <property type="entry name" value="rRNA_MeTrfase_TrmH"/>
</dbReference>
<name>A0A0B6YRL2_9EUPU</name>
<evidence type="ECO:0000256" key="3">
    <source>
        <dbReference type="ARBA" id="ARBA00022552"/>
    </source>
</evidence>
<dbReference type="InterPro" id="IPR001537">
    <property type="entry name" value="SpoU_MeTrfase"/>
</dbReference>
<evidence type="ECO:0000256" key="8">
    <source>
        <dbReference type="ARBA" id="ARBA00023128"/>
    </source>
</evidence>
<sequence>LTVLLIATSAMFIETMIRNLSNSTRVSSTMVLYQSTIGHSWCKINYFIRSLSSFQPQYNSGLSGKGKSSTKLRASSVPEVHGEVLFGHHPTILALKARKRKDFHCVYAEDKYKTRENRSSAVEHIFELASEQNIPVQSVTRNVLDHLSGNRPHQGVCMDVGKLQVPEWNNQLSLTRESSVPLWLLLHNVQDPMNFGAILRTAFYLGVDQVVLPSTDSCKLSPVVSKASAGALEMINLVKLSKSTTELEFCKWWQSQSGIVLGTGLEESDRSVLLERFTMTCPTVVILGNEGSGLGQELEAVCDQILTIPSHESTNLTDKVDSLNVSVAAGILLHWIKTSSMNRR</sequence>
<evidence type="ECO:0000256" key="6">
    <source>
        <dbReference type="ARBA" id="ARBA00022691"/>
    </source>
</evidence>
<proteinExistence type="inferred from homology"/>
<gene>
    <name evidence="11" type="primary">ORF34430</name>
</gene>
<keyword evidence="3" id="KW-0698">rRNA processing</keyword>
<protein>
    <recommendedName>
        <fullName evidence="9">rRNA methyltransferase 1, mitochondrial</fullName>
    </recommendedName>
</protein>
<keyword evidence="4" id="KW-0489">Methyltransferase</keyword>
<dbReference type="Gene3D" id="3.40.1280.10">
    <property type="match status" value="1"/>
</dbReference>
<dbReference type="Pfam" id="PF00588">
    <property type="entry name" value="SpoU_methylase"/>
    <property type="match status" value="1"/>
</dbReference>
<evidence type="ECO:0000259" key="10">
    <source>
        <dbReference type="SMART" id="SM00967"/>
    </source>
</evidence>
<dbReference type="PANTHER" id="PTHR46103">
    <property type="entry name" value="RRNA METHYLTRANSFERASE 1, MITOCHONDRIAL"/>
    <property type="match status" value="1"/>
</dbReference>
<evidence type="ECO:0000256" key="5">
    <source>
        <dbReference type="ARBA" id="ARBA00022679"/>
    </source>
</evidence>
<dbReference type="NCBIfam" id="TIGR00186">
    <property type="entry name" value="rRNA_methyl_3"/>
    <property type="match status" value="1"/>
</dbReference>
<organism evidence="11">
    <name type="scientific">Arion vulgaris</name>
    <dbReference type="NCBI Taxonomy" id="1028688"/>
    <lineage>
        <taxon>Eukaryota</taxon>
        <taxon>Metazoa</taxon>
        <taxon>Spiralia</taxon>
        <taxon>Lophotrochozoa</taxon>
        <taxon>Mollusca</taxon>
        <taxon>Gastropoda</taxon>
        <taxon>Heterobranchia</taxon>
        <taxon>Euthyneura</taxon>
        <taxon>Panpulmonata</taxon>
        <taxon>Eupulmonata</taxon>
        <taxon>Stylommatophora</taxon>
        <taxon>Helicina</taxon>
        <taxon>Arionoidea</taxon>
        <taxon>Arionidae</taxon>
        <taxon>Arion</taxon>
    </lineage>
</organism>
<feature type="domain" description="RNA 2-O ribose methyltransferase substrate binding" evidence="10">
    <location>
        <begin position="84"/>
        <end position="166"/>
    </location>
</feature>
<evidence type="ECO:0000256" key="4">
    <source>
        <dbReference type="ARBA" id="ARBA00022603"/>
    </source>
</evidence>
<evidence type="ECO:0000256" key="1">
    <source>
        <dbReference type="ARBA" id="ARBA00004173"/>
    </source>
</evidence>
<dbReference type="InterPro" id="IPR029026">
    <property type="entry name" value="tRNA_m1G_MTases_N"/>
</dbReference>
<dbReference type="InterPro" id="IPR013123">
    <property type="entry name" value="SpoU_subst-bd"/>
</dbReference>
<dbReference type="EMBL" id="HACG01011998">
    <property type="protein sequence ID" value="CEK58863.1"/>
    <property type="molecule type" value="Transcribed_RNA"/>
</dbReference>
<dbReference type="InterPro" id="IPR047261">
    <property type="entry name" value="MRM1_MeTrfase_dom"/>
</dbReference>